<proteinExistence type="predicted"/>
<sequence length="258" mass="28776">MQMNRSKRAMVGAVCLVVVALVMGWFVGRYIPGTPHEAEPRIGDGLYSETGYAASEIVDLAPGSTLELRGITQGIAYNGRPDEVAQRTPPEVAELWKEQGMWEYDAPDLDLSVREIKVITTKSFTDWYPEYGGPYRPVYESSKLVAVTVSVANVSPAAVDLQRDFPMHNFSLWGENLDYIDDSLGAGARLDDAYYFANELYRSGQDAVEPGESVEIILPFKVNKNALKDQNAFDDLDPSDFCLQLIDYDPAVAYRLWL</sequence>
<reference evidence="1 2" key="1">
    <citation type="submission" date="2020-10" db="EMBL/GenBank/DDBJ databases">
        <title>Eggerthella sp. nov., isolated from human feces.</title>
        <authorList>
            <person name="Yajun G."/>
        </authorList>
    </citation>
    <scope>NUCLEOTIDE SEQUENCE [LARGE SCALE GENOMIC DNA]</scope>
    <source>
        <strain evidence="1 2">HF-1101</strain>
    </source>
</reference>
<organism evidence="1 2">
    <name type="scientific">Eggerthella guodeyinii</name>
    <dbReference type="NCBI Taxonomy" id="2690837"/>
    <lineage>
        <taxon>Bacteria</taxon>
        <taxon>Bacillati</taxon>
        <taxon>Actinomycetota</taxon>
        <taxon>Coriobacteriia</taxon>
        <taxon>Eggerthellales</taxon>
        <taxon>Eggerthellaceae</taxon>
        <taxon>Eggerthella</taxon>
    </lineage>
</organism>
<dbReference type="EMBL" id="CP063310">
    <property type="protein sequence ID" value="QOS67242.1"/>
    <property type="molecule type" value="Genomic_DNA"/>
</dbReference>
<evidence type="ECO:0000313" key="1">
    <source>
        <dbReference type="EMBL" id="QOS67242.1"/>
    </source>
</evidence>
<evidence type="ECO:0000313" key="2">
    <source>
        <dbReference type="Proteomes" id="UP000478463"/>
    </source>
</evidence>
<dbReference type="KEGG" id="egd:GS424_012005"/>
<accession>A0A6L7ITM0</accession>
<protein>
    <submittedName>
        <fullName evidence="1">Uncharacterized protein</fullName>
    </submittedName>
</protein>
<gene>
    <name evidence="1" type="ORF">GS424_012005</name>
</gene>
<name>A0A6L7ITM0_9ACTN</name>
<dbReference type="Proteomes" id="UP000478463">
    <property type="component" value="Chromosome"/>
</dbReference>
<dbReference type="AlphaFoldDB" id="A0A6L7ITM0"/>